<dbReference type="EMBL" id="JAVRBK010000001">
    <property type="protein sequence ID" value="KAK5649367.1"/>
    <property type="molecule type" value="Genomic_DNA"/>
</dbReference>
<dbReference type="SMART" id="SM00983">
    <property type="entry name" value="TPK_B1_binding"/>
    <property type="match status" value="1"/>
</dbReference>
<gene>
    <name evidence="6" type="ORF">RI129_000396</name>
</gene>
<dbReference type="Gene3D" id="3.40.50.10240">
    <property type="entry name" value="Thiamin pyrophosphokinase, catalytic domain"/>
    <property type="match status" value="1"/>
</dbReference>
<keyword evidence="4" id="KW-0067">ATP-binding</keyword>
<dbReference type="InterPro" id="IPR007373">
    <property type="entry name" value="Thiamin_PyroPKinase_B1-bd"/>
</dbReference>
<keyword evidence="2" id="KW-0547">Nucleotide-binding</keyword>
<dbReference type="NCBIfam" id="TIGR01378">
    <property type="entry name" value="thi_PPkinase"/>
    <property type="match status" value="1"/>
</dbReference>
<dbReference type="GO" id="GO:0005524">
    <property type="term" value="F:ATP binding"/>
    <property type="evidence" value="ECO:0007669"/>
    <property type="project" value="UniProtKB-KW"/>
</dbReference>
<dbReference type="InterPro" id="IPR036371">
    <property type="entry name" value="TPK_B1-bd_sf"/>
</dbReference>
<keyword evidence="1" id="KW-0808">Transferase</keyword>
<dbReference type="FunFam" id="3.40.50.10240:FF:000006">
    <property type="entry name" value="Thiamin pyrophosphokinase 1"/>
    <property type="match status" value="1"/>
</dbReference>
<evidence type="ECO:0000256" key="3">
    <source>
        <dbReference type="ARBA" id="ARBA00022777"/>
    </source>
</evidence>
<dbReference type="SUPFAM" id="SSF63862">
    <property type="entry name" value="Thiamin pyrophosphokinase, substrate-binding domain"/>
    <property type="match status" value="1"/>
</dbReference>
<dbReference type="InterPro" id="IPR007371">
    <property type="entry name" value="TPK_catalytic"/>
</dbReference>
<reference evidence="6 7" key="1">
    <citation type="journal article" date="2024" name="Insects">
        <title>An Improved Chromosome-Level Genome Assembly of the Firefly Pyrocoelia pectoralis.</title>
        <authorList>
            <person name="Fu X."/>
            <person name="Meyer-Rochow V.B."/>
            <person name="Ballantyne L."/>
            <person name="Zhu X."/>
        </authorList>
    </citation>
    <scope>NUCLEOTIDE SEQUENCE [LARGE SCALE GENOMIC DNA]</scope>
    <source>
        <strain evidence="6">XCY_ONT2</strain>
    </source>
</reference>
<dbReference type="InterPro" id="IPR036759">
    <property type="entry name" value="TPK_catalytic_sf"/>
</dbReference>
<dbReference type="PANTHER" id="PTHR13622">
    <property type="entry name" value="THIAMIN PYROPHOSPHOKINASE"/>
    <property type="match status" value="1"/>
</dbReference>
<evidence type="ECO:0000256" key="1">
    <source>
        <dbReference type="ARBA" id="ARBA00022679"/>
    </source>
</evidence>
<dbReference type="Proteomes" id="UP001329430">
    <property type="component" value="Chromosome 1"/>
</dbReference>
<dbReference type="GO" id="GO:0004788">
    <property type="term" value="F:thiamine diphosphokinase activity"/>
    <property type="evidence" value="ECO:0007669"/>
    <property type="project" value="InterPro"/>
</dbReference>
<keyword evidence="3" id="KW-0418">Kinase</keyword>
<protein>
    <recommendedName>
        <fullName evidence="5">Thiamin pyrophosphokinase thiamin-binding domain-containing protein</fullName>
    </recommendedName>
</protein>
<dbReference type="FunFam" id="2.60.120.320:FF:000001">
    <property type="entry name" value="Thiamine pyrophosphokinase"/>
    <property type="match status" value="1"/>
</dbReference>
<dbReference type="Gene3D" id="2.60.120.320">
    <property type="entry name" value="Thiamin pyrophosphokinase, thiamin-binding domain"/>
    <property type="match status" value="1"/>
</dbReference>
<dbReference type="InterPro" id="IPR006282">
    <property type="entry name" value="Thi_PPkinase"/>
</dbReference>
<evidence type="ECO:0000256" key="4">
    <source>
        <dbReference type="ARBA" id="ARBA00022840"/>
    </source>
</evidence>
<sequence length="281" mass="31925">MLCLDHILSRVTMYLSMGRNHKTHAWSPCELFNQDVCQNNYVVMVLNRPIPTEFSRKFVVNLWSKAALRVTVDGGTNHWLSWIKLNNYDNHSDSYPDIITGDMDSVSNDVLDYFSKRNKNLKIVSTPDQSETDFTKALKEVHKRTVDYNLKVDTVFVLIDSSGRFDQIVGNVNTLFKAQNVIPNVNVILLAGNSLTWLLIGNVTHSIKIPIELRNKHRWCGLIPMGRPCTVTTTGLKWNLSNTVLEFGKLVSTSNTYGEDSVVTIKSDNEVIWSMCIEDLL</sequence>
<dbReference type="GO" id="GO:0016301">
    <property type="term" value="F:kinase activity"/>
    <property type="evidence" value="ECO:0007669"/>
    <property type="project" value="UniProtKB-KW"/>
</dbReference>
<dbReference type="GO" id="GO:0009229">
    <property type="term" value="P:thiamine diphosphate biosynthetic process"/>
    <property type="evidence" value="ECO:0007669"/>
    <property type="project" value="InterPro"/>
</dbReference>
<dbReference type="PANTHER" id="PTHR13622:SF8">
    <property type="entry name" value="THIAMIN PYROPHOSPHOKINASE 1"/>
    <property type="match status" value="1"/>
</dbReference>
<keyword evidence="7" id="KW-1185">Reference proteome</keyword>
<proteinExistence type="predicted"/>
<evidence type="ECO:0000256" key="2">
    <source>
        <dbReference type="ARBA" id="ARBA00022741"/>
    </source>
</evidence>
<accession>A0AAN7ZQF0</accession>
<feature type="domain" description="Thiamin pyrophosphokinase thiamin-binding" evidence="5">
    <location>
        <begin position="205"/>
        <end position="271"/>
    </location>
</feature>
<dbReference type="CDD" id="cd07995">
    <property type="entry name" value="TPK"/>
    <property type="match status" value="1"/>
</dbReference>
<dbReference type="Pfam" id="PF04265">
    <property type="entry name" value="TPK_B1_binding"/>
    <property type="match status" value="1"/>
</dbReference>
<dbReference type="Pfam" id="PF04263">
    <property type="entry name" value="TPK_catalytic"/>
    <property type="match status" value="1"/>
</dbReference>
<dbReference type="GO" id="GO:0006772">
    <property type="term" value="P:thiamine metabolic process"/>
    <property type="evidence" value="ECO:0007669"/>
    <property type="project" value="InterPro"/>
</dbReference>
<evidence type="ECO:0000313" key="7">
    <source>
        <dbReference type="Proteomes" id="UP001329430"/>
    </source>
</evidence>
<evidence type="ECO:0000313" key="6">
    <source>
        <dbReference type="EMBL" id="KAK5649367.1"/>
    </source>
</evidence>
<comment type="caution">
    <text evidence="6">The sequence shown here is derived from an EMBL/GenBank/DDBJ whole genome shotgun (WGS) entry which is preliminary data.</text>
</comment>
<name>A0AAN7ZQF0_9COLE</name>
<evidence type="ECO:0000259" key="5">
    <source>
        <dbReference type="SMART" id="SM00983"/>
    </source>
</evidence>
<organism evidence="6 7">
    <name type="scientific">Pyrocoelia pectoralis</name>
    <dbReference type="NCBI Taxonomy" id="417401"/>
    <lineage>
        <taxon>Eukaryota</taxon>
        <taxon>Metazoa</taxon>
        <taxon>Ecdysozoa</taxon>
        <taxon>Arthropoda</taxon>
        <taxon>Hexapoda</taxon>
        <taxon>Insecta</taxon>
        <taxon>Pterygota</taxon>
        <taxon>Neoptera</taxon>
        <taxon>Endopterygota</taxon>
        <taxon>Coleoptera</taxon>
        <taxon>Polyphaga</taxon>
        <taxon>Elateriformia</taxon>
        <taxon>Elateroidea</taxon>
        <taxon>Lampyridae</taxon>
        <taxon>Lampyrinae</taxon>
        <taxon>Pyrocoelia</taxon>
    </lineage>
</organism>
<dbReference type="SUPFAM" id="SSF63999">
    <property type="entry name" value="Thiamin pyrophosphokinase, catalytic domain"/>
    <property type="match status" value="1"/>
</dbReference>
<dbReference type="GO" id="GO:0030975">
    <property type="term" value="F:thiamine binding"/>
    <property type="evidence" value="ECO:0007669"/>
    <property type="project" value="InterPro"/>
</dbReference>
<dbReference type="AlphaFoldDB" id="A0AAN7ZQF0"/>